<evidence type="ECO:0000313" key="1">
    <source>
        <dbReference type="EMBL" id="EAT14973.1"/>
    </source>
</evidence>
<organism evidence="1 2">
    <name type="scientific">Desulfuromonas acetoxidans (strain DSM 684 / 11070)</name>
    <dbReference type="NCBI Taxonomy" id="281689"/>
    <lineage>
        <taxon>Bacteria</taxon>
        <taxon>Pseudomonadati</taxon>
        <taxon>Thermodesulfobacteriota</taxon>
        <taxon>Desulfuromonadia</taxon>
        <taxon>Desulfuromonadales</taxon>
        <taxon>Desulfuromonadaceae</taxon>
        <taxon>Desulfuromonas</taxon>
    </lineage>
</organism>
<protein>
    <submittedName>
        <fullName evidence="1">Uncharacterized protein</fullName>
    </submittedName>
</protein>
<gene>
    <name evidence="1" type="ORF">Dace_0751</name>
</gene>
<dbReference type="RefSeq" id="WP_006001826.1">
    <property type="nucleotide sequence ID" value="NZ_AAEW02000015.1"/>
</dbReference>
<dbReference type="Proteomes" id="UP000005695">
    <property type="component" value="Unassembled WGS sequence"/>
</dbReference>
<reference evidence="1" key="2">
    <citation type="submission" date="2006-05" db="EMBL/GenBank/DDBJ databases">
        <title>Sequencing of the draft genome and assembly of Desulfuromonas acetoxidans DSM 684.</title>
        <authorList>
            <consortium name="US DOE Joint Genome Institute (JGI-PGF)"/>
            <person name="Copeland A."/>
            <person name="Lucas S."/>
            <person name="Lapidus A."/>
            <person name="Barry K."/>
            <person name="Detter J.C."/>
            <person name="Glavina del Rio T."/>
            <person name="Hammon N."/>
            <person name="Israni S."/>
            <person name="Dalin E."/>
            <person name="Tice H."/>
            <person name="Bruce D."/>
            <person name="Pitluck S."/>
            <person name="Richardson P."/>
        </authorList>
    </citation>
    <scope>NUCLEOTIDE SEQUENCE [LARGE SCALE GENOMIC DNA]</scope>
    <source>
        <strain evidence="1">DSM 684</strain>
    </source>
</reference>
<name>Q1JXI9_DESA6</name>
<dbReference type="EMBL" id="AAEW02000015">
    <property type="protein sequence ID" value="EAT14973.1"/>
    <property type="molecule type" value="Genomic_DNA"/>
</dbReference>
<sequence>MMGAFSKSWQRRVLLWCCLLFLGFSVATVSARWAWGDSGNDLVLTQQQAKEMTSLMMAASRFKTLAQQDFPLAIMTFAATRGLAELHEIDQTLWSPEQSVPGWELFLNGAIQLHVLQTSDRPVVGFYNPFDDTVLLTVWQSRDDLFQIVGAELVMGDWLRTNSSGFDLVPQWLRQKAFLPTMLGMEVATTTCAFEAVFSKKRTSWRSALPILKPESDKSLNYHSVTLMLNDHLLNVLQFRVPAPDNLTLKTCHKLTLELLTVATAGQLGRLLPYVNLTLPNTVKRLEVLPPEWFRGLRTSYYVEGASGCQVFLTSAEQGGACLVLSFSGHDDRLRLRRVDLVDYQFFYQEHAMHKKHLKEGA</sequence>
<reference evidence="1" key="1">
    <citation type="submission" date="2006-05" db="EMBL/GenBank/DDBJ databases">
        <title>Annotation of the draft genome assembly of Desulfuromonas acetoxidans DSM 684.</title>
        <authorList>
            <consortium name="US DOE Joint Genome Institute (JGI-ORNL)"/>
            <person name="Larimer F."/>
            <person name="Land M."/>
            <person name="Hauser L."/>
        </authorList>
    </citation>
    <scope>NUCLEOTIDE SEQUENCE [LARGE SCALE GENOMIC DNA]</scope>
    <source>
        <strain evidence="1">DSM 684</strain>
    </source>
</reference>
<evidence type="ECO:0000313" key="2">
    <source>
        <dbReference type="Proteomes" id="UP000005695"/>
    </source>
</evidence>
<dbReference type="AlphaFoldDB" id="Q1JXI9"/>
<accession>Q1JXI9</accession>
<comment type="caution">
    <text evidence="1">The sequence shown here is derived from an EMBL/GenBank/DDBJ whole genome shotgun (WGS) entry which is preliminary data.</text>
</comment>
<proteinExistence type="predicted"/>
<dbReference type="OrthoDB" id="9255802at2"/>
<keyword evidence="2" id="KW-1185">Reference proteome</keyword>